<comment type="similarity">
    <text evidence="1">Belongs to the short-chain dehydrogenases/reductases (SDR) family.</text>
</comment>
<organism evidence="5 6">
    <name type="scientific">Streptomyces cathayae</name>
    <dbReference type="NCBI Taxonomy" id="3031124"/>
    <lineage>
        <taxon>Bacteria</taxon>
        <taxon>Bacillati</taxon>
        <taxon>Actinomycetota</taxon>
        <taxon>Actinomycetes</taxon>
        <taxon>Kitasatosporales</taxon>
        <taxon>Streptomycetaceae</taxon>
        <taxon>Streptomyces</taxon>
    </lineage>
</organism>
<feature type="domain" description="Ketoreductase" evidence="4">
    <location>
        <begin position="9"/>
        <end position="188"/>
    </location>
</feature>
<dbReference type="CDD" id="cd05233">
    <property type="entry name" value="SDR_c"/>
    <property type="match status" value="1"/>
</dbReference>
<sequence>MKANPLHGRTVVVTGAARGVGAALARDLSRRGARLALLGHEKAALTAVAAGLPTATLVCEVDITDEAALGDAAALVRTRLGTPSAVVANAGVAEGGPFATSDPADWRRVIDVNLTGSAATARAFLPDLLATRGYYHQVASLASIGAAPMMSAYCASKSGVEAFAHALRAEVAHHGVAVGIGYLNWTDTDMIRDADRYPVLRELRARMPPPARRVYPVDRVAARLAAAVEQRSTAVYVPRWLRLAQAARAALPPVVLRVARRELARLEAEDPMRHTGLLGAGGEADRTASRKNG</sequence>
<evidence type="ECO:0000256" key="2">
    <source>
        <dbReference type="ARBA" id="ARBA00023002"/>
    </source>
</evidence>
<feature type="compositionally biased region" description="Basic and acidic residues" evidence="3">
    <location>
        <begin position="283"/>
        <end position="293"/>
    </location>
</feature>
<dbReference type="InterPro" id="IPR057326">
    <property type="entry name" value="KR_dom"/>
</dbReference>
<accession>A0ABY8K9T5</accession>
<gene>
    <name evidence="5" type="ORF">PYS65_33220</name>
</gene>
<dbReference type="Proteomes" id="UP001216440">
    <property type="component" value="Chromosome"/>
</dbReference>
<evidence type="ECO:0000313" key="6">
    <source>
        <dbReference type="Proteomes" id="UP001216440"/>
    </source>
</evidence>
<reference evidence="5 6" key="1">
    <citation type="submission" date="2023-03" db="EMBL/GenBank/DDBJ databases">
        <authorList>
            <person name="Mo P."/>
        </authorList>
    </citation>
    <scope>NUCLEOTIDE SEQUENCE [LARGE SCALE GENOMIC DNA]</scope>
    <source>
        <strain evidence="5 6">HUAS 5</strain>
    </source>
</reference>
<dbReference type="SUPFAM" id="SSF51735">
    <property type="entry name" value="NAD(P)-binding Rossmann-fold domains"/>
    <property type="match status" value="1"/>
</dbReference>
<name>A0ABY8K9T5_9ACTN</name>
<dbReference type="PRINTS" id="PR00081">
    <property type="entry name" value="GDHRDH"/>
</dbReference>
<proteinExistence type="inferred from homology"/>
<evidence type="ECO:0000256" key="1">
    <source>
        <dbReference type="ARBA" id="ARBA00006484"/>
    </source>
</evidence>
<dbReference type="InterPro" id="IPR020904">
    <property type="entry name" value="Sc_DH/Rdtase_CS"/>
</dbReference>
<keyword evidence="6" id="KW-1185">Reference proteome</keyword>
<dbReference type="Gene3D" id="3.40.50.720">
    <property type="entry name" value="NAD(P)-binding Rossmann-like Domain"/>
    <property type="match status" value="1"/>
</dbReference>
<dbReference type="PANTHER" id="PTHR44196">
    <property type="entry name" value="DEHYDROGENASE/REDUCTASE SDR FAMILY MEMBER 7B"/>
    <property type="match status" value="1"/>
</dbReference>
<evidence type="ECO:0000259" key="4">
    <source>
        <dbReference type="SMART" id="SM00822"/>
    </source>
</evidence>
<keyword evidence="2" id="KW-0560">Oxidoreductase</keyword>
<evidence type="ECO:0000256" key="3">
    <source>
        <dbReference type="SAM" id="MobiDB-lite"/>
    </source>
</evidence>
<dbReference type="RefSeq" id="WP_279337675.1">
    <property type="nucleotide sequence ID" value="NZ_CP121682.1"/>
</dbReference>
<dbReference type="EMBL" id="CP121682">
    <property type="protein sequence ID" value="WGD44607.1"/>
    <property type="molecule type" value="Genomic_DNA"/>
</dbReference>
<dbReference type="InterPro" id="IPR036291">
    <property type="entry name" value="NAD(P)-bd_dom_sf"/>
</dbReference>
<dbReference type="PANTHER" id="PTHR44196:SF1">
    <property type="entry name" value="DEHYDROGENASE_REDUCTASE SDR FAMILY MEMBER 7B"/>
    <property type="match status" value="1"/>
</dbReference>
<dbReference type="InterPro" id="IPR002347">
    <property type="entry name" value="SDR_fam"/>
</dbReference>
<dbReference type="NCBIfam" id="NF004526">
    <property type="entry name" value="PRK05872.1"/>
    <property type="match status" value="1"/>
</dbReference>
<feature type="region of interest" description="Disordered" evidence="3">
    <location>
        <begin position="274"/>
        <end position="293"/>
    </location>
</feature>
<evidence type="ECO:0000313" key="5">
    <source>
        <dbReference type="EMBL" id="WGD44607.1"/>
    </source>
</evidence>
<dbReference type="Pfam" id="PF00106">
    <property type="entry name" value="adh_short"/>
    <property type="match status" value="1"/>
</dbReference>
<dbReference type="PROSITE" id="PS00061">
    <property type="entry name" value="ADH_SHORT"/>
    <property type="match status" value="1"/>
</dbReference>
<protein>
    <submittedName>
        <fullName evidence="5">SDR family oxidoreductase</fullName>
    </submittedName>
</protein>
<dbReference type="SMART" id="SM00822">
    <property type="entry name" value="PKS_KR"/>
    <property type="match status" value="1"/>
</dbReference>